<reference evidence="5" key="1">
    <citation type="submission" date="2022-09" db="EMBL/GenBank/DDBJ databases">
        <title>Fusarium specimens isolated from Avocado Roots.</title>
        <authorList>
            <person name="Stajich J."/>
            <person name="Roper C."/>
            <person name="Heimlech-Rivalta G."/>
        </authorList>
    </citation>
    <scope>NUCLEOTIDE SEQUENCE</scope>
    <source>
        <strain evidence="5">CF00136</strain>
    </source>
</reference>
<keyword evidence="2 3" id="KW-0378">Hydrolase</keyword>
<comment type="caution">
    <text evidence="5">The sequence shown here is derived from an EMBL/GenBank/DDBJ whole genome shotgun (WGS) entry which is preliminary data.</text>
</comment>
<proteinExistence type="inferred from homology"/>
<dbReference type="InterPro" id="IPR029058">
    <property type="entry name" value="AB_hydrolase_fold"/>
</dbReference>
<feature type="signal peptide" evidence="3">
    <location>
        <begin position="1"/>
        <end position="22"/>
    </location>
</feature>
<dbReference type="InterPro" id="IPR002018">
    <property type="entry name" value="CarbesteraseB"/>
</dbReference>
<evidence type="ECO:0000256" key="2">
    <source>
        <dbReference type="ARBA" id="ARBA00022801"/>
    </source>
</evidence>
<evidence type="ECO:0000313" key="5">
    <source>
        <dbReference type="EMBL" id="KAJ4265091.1"/>
    </source>
</evidence>
<sequence>MGPQSKIFLATVLALLFTFVNAVAPIVDLAYSKYRGKDLGNGVTQWLGMRYAAPPVGQLRFMPPQDPVRSRQTKDASSWKLKCIAGSVSSKFIGKTQSEDCLFINVFAPTGATTKSKFPVFVWIQGGGFNTNARPTANGTELIQTSDLNMVVVTLNYRVSIFGFLSYGDQMVPNIGLLDQRKAMQWVKKYIHKFGGNPLHITLGGGSSGGASVAFHLTAYGGRDDRLFHATAAESISILPTLTLEGAAYQGNSVAAWLNCTDVDVVACLRNKTVYEIQDANFIFPNPGGTSLPKTMWGPVVDGDLIQDVPYSSFAQGKFIRVPSIFGSTTNEGFTFVPLSVPSQSVANNFFQAEYPLLNSTQLDQITTLYSNQSTPCPSDGCLREQLSDSYGDMRFICSGINFSGLMSSWMPNQTWNYWYNVQDAVGAPVTHCVDVYALFGPEYASGAPPLSYFPGGINANITTVVQGYWASFIRSYNPNTFRNANTSVWGPYSTAVRQRMVFDTAGQTSTQNMTQTLQDRCDYFGSIGALVGQ</sequence>
<dbReference type="PANTHER" id="PTHR11559">
    <property type="entry name" value="CARBOXYLESTERASE"/>
    <property type="match status" value="1"/>
</dbReference>
<name>A0A9W8S4U6_9HYPO</name>
<dbReference type="OrthoDB" id="408631at2759"/>
<dbReference type="GO" id="GO:0016787">
    <property type="term" value="F:hydrolase activity"/>
    <property type="evidence" value="ECO:0007669"/>
    <property type="project" value="UniProtKB-KW"/>
</dbReference>
<feature type="chain" id="PRO_5041013372" description="Carboxylic ester hydrolase" evidence="3">
    <location>
        <begin position="23"/>
        <end position="534"/>
    </location>
</feature>
<dbReference type="AlphaFoldDB" id="A0A9W8S4U6"/>
<dbReference type="Gene3D" id="3.40.50.1820">
    <property type="entry name" value="alpha/beta hydrolase"/>
    <property type="match status" value="1"/>
</dbReference>
<comment type="similarity">
    <text evidence="1 3">Belongs to the type-B carboxylesterase/lipase family.</text>
</comment>
<gene>
    <name evidence="5" type="ORF">NW762_005337</name>
</gene>
<feature type="domain" description="Carboxylesterase type B" evidence="4">
    <location>
        <begin position="25"/>
        <end position="513"/>
    </location>
</feature>
<keyword evidence="6" id="KW-1185">Reference proteome</keyword>
<dbReference type="PROSITE" id="PS00941">
    <property type="entry name" value="CARBOXYLESTERASE_B_2"/>
    <property type="match status" value="1"/>
</dbReference>
<dbReference type="InterPro" id="IPR019826">
    <property type="entry name" value="Carboxylesterase_B_AS"/>
</dbReference>
<evidence type="ECO:0000259" key="4">
    <source>
        <dbReference type="Pfam" id="PF00135"/>
    </source>
</evidence>
<evidence type="ECO:0000256" key="1">
    <source>
        <dbReference type="ARBA" id="ARBA00005964"/>
    </source>
</evidence>
<organism evidence="5 6">
    <name type="scientific">Fusarium torreyae</name>
    <dbReference type="NCBI Taxonomy" id="1237075"/>
    <lineage>
        <taxon>Eukaryota</taxon>
        <taxon>Fungi</taxon>
        <taxon>Dikarya</taxon>
        <taxon>Ascomycota</taxon>
        <taxon>Pezizomycotina</taxon>
        <taxon>Sordariomycetes</taxon>
        <taxon>Hypocreomycetidae</taxon>
        <taxon>Hypocreales</taxon>
        <taxon>Nectriaceae</taxon>
        <taxon>Fusarium</taxon>
    </lineage>
</organism>
<keyword evidence="3" id="KW-0732">Signal</keyword>
<dbReference type="InterPro" id="IPR019819">
    <property type="entry name" value="Carboxylesterase_B_CS"/>
</dbReference>
<dbReference type="EC" id="3.1.1.-" evidence="3"/>
<dbReference type="SUPFAM" id="SSF53474">
    <property type="entry name" value="alpha/beta-Hydrolases"/>
    <property type="match status" value="1"/>
</dbReference>
<dbReference type="Proteomes" id="UP001152049">
    <property type="component" value="Unassembled WGS sequence"/>
</dbReference>
<protein>
    <recommendedName>
        <fullName evidence="3">Carboxylic ester hydrolase</fullName>
        <ecNumber evidence="3">3.1.1.-</ecNumber>
    </recommendedName>
</protein>
<dbReference type="Pfam" id="PF00135">
    <property type="entry name" value="COesterase"/>
    <property type="match status" value="1"/>
</dbReference>
<dbReference type="PROSITE" id="PS00122">
    <property type="entry name" value="CARBOXYLESTERASE_B_1"/>
    <property type="match status" value="1"/>
</dbReference>
<accession>A0A9W8S4U6</accession>
<dbReference type="EMBL" id="JAOQAZ010000007">
    <property type="protein sequence ID" value="KAJ4265091.1"/>
    <property type="molecule type" value="Genomic_DNA"/>
</dbReference>
<dbReference type="InterPro" id="IPR050309">
    <property type="entry name" value="Type-B_Carboxylest/Lipase"/>
</dbReference>
<evidence type="ECO:0000256" key="3">
    <source>
        <dbReference type="RuleBase" id="RU361235"/>
    </source>
</evidence>
<evidence type="ECO:0000313" key="6">
    <source>
        <dbReference type="Proteomes" id="UP001152049"/>
    </source>
</evidence>